<dbReference type="RefSeq" id="WP_088855741.1">
    <property type="nucleotide sequence ID" value="NZ_CP015103.1"/>
</dbReference>
<dbReference type="EMBL" id="CP015103">
    <property type="protein sequence ID" value="ASJ08503.1"/>
    <property type="molecule type" value="Genomic_DNA"/>
</dbReference>
<name>A0A2Z2MWF3_9EURY</name>
<organism evidence="1 2">
    <name type="scientific">Thermococcus siculi</name>
    <dbReference type="NCBI Taxonomy" id="72803"/>
    <lineage>
        <taxon>Archaea</taxon>
        <taxon>Methanobacteriati</taxon>
        <taxon>Methanobacteriota</taxon>
        <taxon>Thermococci</taxon>
        <taxon>Thermococcales</taxon>
        <taxon>Thermococcaceae</taxon>
        <taxon>Thermococcus</taxon>
    </lineage>
</organism>
<protein>
    <submittedName>
        <fullName evidence="1">Uncharacterized protein</fullName>
    </submittedName>
</protein>
<dbReference type="GeneID" id="33317443"/>
<evidence type="ECO:0000313" key="1">
    <source>
        <dbReference type="EMBL" id="ASJ08503.1"/>
    </source>
</evidence>
<proteinExistence type="predicted"/>
<dbReference type="AlphaFoldDB" id="A0A2Z2MWF3"/>
<reference evidence="1 2" key="1">
    <citation type="submission" date="2016-04" db="EMBL/GenBank/DDBJ databases">
        <title>Complete genome sequence of Thermococcus siculi type strain RG-20.</title>
        <authorList>
            <person name="Oger P.M."/>
        </authorList>
    </citation>
    <scope>NUCLEOTIDE SEQUENCE [LARGE SCALE GENOMIC DNA]</scope>
    <source>
        <strain evidence="1 2">RG-20</strain>
    </source>
</reference>
<accession>A0A2Z2MWF3</accession>
<dbReference type="KEGG" id="tsl:A3L11_04355"/>
<sequence>MKKVYLLAFFLIFLLITGIYYSRSISMNTRPIPDLRGDIAVYGRCEGTTELAPKLNLWTGYSNNSALISPFDYWYQQLAANVSAQIVNVTPEMYLSLVRTNSEEYRNIKLKMKSYVKTLRGLEFKVSDPNSYALLAWLEFLVGDGTLELPNINENTTNVTLERYIWAKIAPRYYNNYVFPYLDSKIAELENSGSDGIGLGVKVKVYLNQSVPQLDSNLSRLEGRVWWAKKGRIALQYSISEYERGYYALALLDYSYALSYYRVSQSLPNEKYVVNSSAVDDIISETFKKLHQEGVFWLDPIFVMRLLPELKQFQSLCTEIDADSQQYEKYKLYLMALELKTETLGFLIWHDILHEITVQS</sequence>
<gene>
    <name evidence="1" type="ORF">A3L11_04355</name>
</gene>
<evidence type="ECO:0000313" key="2">
    <source>
        <dbReference type="Proteomes" id="UP000250125"/>
    </source>
</evidence>
<keyword evidence="2" id="KW-1185">Reference proteome</keyword>
<dbReference type="Proteomes" id="UP000250125">
    <property type="component" value="Chromosome"/>
</dbReference>
<dbReference type="OrthoDB" id="101547at2157"/>